<dbReference type="PANTHER" id="PTHR31223">
    <property type="entry name" value="LOG FAMILY PROTEIN YJL055W"/>
    <property type="match status" value="1"/>
</dbReference>
<dbReference type="EMBL" id="ABIB01000005">
    <property type="protein sequence ID" value="EDP96164.1"/>
    <property type="molecule type" value="Genomic_DNA"/>
</dbReference>
<dbReference type="InterPro" id="IPR005269">
    <property type="entry name" value="LOG"/>
</dbReference>
<evidence type="ECO:0000256" key="3">
    <source>
        <dbReference type="RuleBase" id="RU363015"/>
    </source>
</evidence>
<dbReference type="eggNOG" id="COG1611">
    <property type="taxonomic scope" value="Bacteria"/>
</dbReference>
<comment type="similarity">
    <text evidence="2 3">Belongs to the LOG family.</text>
</comment>
<dbReference type="InterPro" id="IPR031100">
    <property type="entry name" value="LOG_fam"/>
</dbReference>
<keyword evidence="3" id="KW-0203">Cytokinin biosynthesis</keyword>
<comment type="caution">
    <text evidence="4">The sequence shown here is derived from an EMBL/GenBank/DDBJ whole genome shotgun (WGS) entry which is preliminary data.</text>
</comment>
<dbReference type="Pfam" id="PF03641">
    <property type="entry name" value="Lysine_decarbox"/>
    <property type="match status" value="1"/>
</dbReference>
<dbReference type="PANTHER" id="PTHR31223:SF70">
    <property type="entry name" value="LOG FAMILY PROTEIN YJL055W"/>
    <property type="match status" value="1"/>
</dbReference>
<name>A9DYQ3_9FLAO</name>
<reference evidence="4 5" key="1">
    <citation type="journal article" date="2011" name="J. Bacteriol.">
        <title>Genome sequence of the algicidal bacterium Kordia algicida OT-1.</title>
        <authorList>
            <person name="Lee H.S."/>
            <person name="Kang S.G."/>
            <person name="Kwon K.K."/>
            <person name="Lee J.H."/>
            <person name="Kim S.J."/>
        </authorList>
    </citation>
    <scope>NUCLEOTIDE SEQUENCE [LARGE SCALE GENOMIC DNA]</scope>
    <source>
        <strain evidence="4 5">OT-1</strain>
    </source>
</reference>
<comment type="catalytic activity">
    <reaction evidence="1">
        <text>AMP + H2O = D-ribose 5-phosphate + adenine</text>
        <dbReference type="Rhea" id="RHEA:20129"/>
        <dbReference type="ChEBI" id="CHEBI:15377"/>
        <dbReference type="ChEBI" id="CHEBI:16708"/>
        <dbReference type="ChEBI" id="CHEBI:78346"/>
        <dbReference type="ChEBI" id="CHEBI:456215"/>
        <dbReference type="EC" id="3.2.2.4"/>
    </reaction>
</comment>
<dbReference type="SUPFAM" id="SSF102405">
    <property type="entry name" value="MCP/YpsA-like"/>
    <property type="match status" value="1"/>
</dbReference>
<keyword evidence="5" id="KW-1185">Reference proteome</keyword>
<evidence type="ECO:0000313" key="5">
    <source>
        <dbReference type="Proteomes" id="UP000002945"/>
    </source>
</evidence>
<dbReference type="AlphaFoldDB" id="A9DYQ3"/>
<dbReference type="RefSeq" id="WP_007094234.1">
    <property type="nucleotide sequence ID" value="NZ_CP142125.1"/>
</dbReference>
<proteinExistence type="inferred from homology"/>
<evidence type="ECO:0000313" key="4">
    <source>
        <dbReference type="EMBL" id="EDP96164.1"/>
    </source>
</evidence>
<dbReference type="Gene3D" id="3.40.50.450">
    <property type="match status" value="1"/>
</dbReference>
<dbReference type="GO" id="GO:0005829">
    <property type="term" value="C:cytosol"/>
    <property type="evidence" value="ECO:0007669"/>
    <property type="project" value="TreeGrafter"/>
</dbReference>
<organism evidence="4 5">
    <name type="scientific">Kordia algicida OT-1</name>
    <dbReference type="NCBI Taxonomy" id="391587"/>
    <lineage>
        <taxon>Bacteria</taxon>
        <taxon>Pseudomonadati</taxon>
        <taxon>Bacteroidota</taxon>
        <taxon>Flavobacteriia</taxon>
        <taxon>Flavobacteriales</taxon>
        <taxon>Flavobacteriaceae</taxon>
        <taxon>Kordia</taxon>
    </lineage>
</organism>
<dbReference type="NCBIfam" id="TIGR00730">
    <property type="entry name" value="Rossman fold protein, TIGR00730 family"/>
    <property type="match status" value="1"/>
</dbReference>
<accession>A9DYQ3</accession>
<protein>
    <recommendedName>
        <fullName evidence="3">Cytokinin riboside 5'-monophosphate phosphoribohydrolase</fullName>
        <ecNumber evidence="3">3.2.2.n1</ecNumber>
    </recommendedName>
</protein>
<dbReference type="GO" id="GO:0008714">
    <property type="term" value="F:AMP nucleosidase activity"/>
    <property type="evidence" value="ECO:0007669"/>
    <property type="project" value="UniProtKB-EC"/>
</dbReference>
<dbReference type="Proteomes" id="UP000002945">
    <property type="component" value="Unassembled WGS sequence"/>
</dbReference>
<dbReference type="STRING" id="391587.KAOT1_08343"/>
<dbReference type="EC" id="3.2.2.n1" evidence="3"/>
<dbReference type="GO" id="GO:0009691">
    <property type="term" value="P:cytokinin biosynthetic process"/>
    <property type="evidence" value="ECO:0007669"/>
    <property type="project" value="UniProtKB-UniRule"/>
</dbReference>
<gene>
    <name evidence="4" type="ORF">KAOT1_08343</name>
</gene>
<sequence>MKTIAVYCGSSLGNDPKIVKDAFELGKAFAAQNITLVYGGSQIGIMGTVANAVLEHGGNVIGVIPQFLKRKEIEHTGLTKLYTTQTMVERKMKMIELSEGFIALPGGFGTLEELFEVTTALQLAQIAHPVAILNSNGYYDELIAMMQTMMQKGLLKEQNFELLIIEKDIQKLLERMRNFVPKTTPKWITN</sequence>
<keyword evidence="3" id="KW-0378">Hydrolase</keyword>
<dbReference type="HOGENOM" id="CLU_058336_4_2_10"/>
<evidence type="ECO:0000256" key="1">
    <source>
        <dbReference type="ARBA" id="ARBA00000274"/>
    </source>
</evidence>
<evidence type="ECO:0000256" key="2">
    <source>
        <dbReference type="ARBA" id="ARBA00006763"/>
    </source>
</evidence>
<dbReference type="OrthoDB" id="9801098at2"/>